<gene>
    <name evidence="2" type="ORF">QYE76_039080</name>
</gene>
<keyword evidence="3" id="KW-1185">Reference proteome</keyword>
<dbReference type="CDD" id="cd22160">
    <property type="entry name" value="F-box_AtFBL13-like"/>
    <property type="match status" value="1"/>
</dbReference>
<evidence type="ECO:0000313" key="3">
    <source>
        <dbReference type="Proteomes" id="UP001231189"/>
    </source>
</evidence>
<dbReference type="Pfam" id="PF24758">
    <property type="entry name" value="LRR_At5g56370"/>
    <property type="match status" value="1"/>
</dbReference>
<name>A0AAD8TAD2_LOLMU</name>
<dbReference type="PROSITE" id="PS50181">
    <property type="entry name" value="FBOX"/>
    <property type="match status" value="1"/>
</dbReference>
<reference evidence="2" key="1">
    <citation type="submission" date="2023-07" db="EMBL/GenBank/DDBJ databases">
        <title>A chromosome-level genome assembly of Lolium multiflorum.</title>
        <authorList>
            <person name="Chen Y."/>
            <person name="Copetti D."/>
            <person name="Kolliker R."/>
            <person name="Studer B."/>
        </authorList>
    </citation>
    <scope>NUCLEOTIDE SEQUENCE</scope>
    <source>
        <strain evidence="2">02402/16</strain>
        <tissue evidence="2">Leaf</tissue>
    </source>
</reference>
<dbReference type="EMBL" id="JAUUTY010000002">
    <property type="protein sequence ID" value="KAK1678232.1"/>
    <property type="molecule type" value="Genomic_DNA"/>
</dbReference>
<feature type="domain" description="F-box" evidence="1">
    <location>
        <begin position="12"/>
        <end position="60"/>
    </location>
</feature>
<comment type="caution">
    <text evidence="2">The sequence shown here is derived from an EMBL/GenBank/DDBJ whole genome shotgun (WGS) entry which is preliminary data.</text>
</comment>
<protein>
    <recommendedName>
        <fullName evidence="1">F-box domain-containing protein</fullName>
    </recommendedName>
</protein>
<dbReference type="PANTHER" id="PTHR31900:SF30">
    <property type="entry name" value="SUPERFAMILY PROTEIN, PUTATIVE-RELATED"/>
    <property type="match status" value="1"/>
</dbReference>
<sequence length="469" mass="52954">MASPSSFGNRRRDRLSDLPEFLLGHVLSFLPNKQAGRTALLSRRWRHAFSNVHTVSFAERPGARASDWTTFYYEAKEKKSCSAALLDDVWSALLCRRRCAGTHAPLRSFQVAFDSCIGWDRCHVDQWLSYVLRYSIQELNLDLRFRLGPICSHRSGEDMEWRRRGGWYDPPRYLFSCTAMRSLRLAYCGLNLPATIDLPFVHTLRLTGVGGGSGGSINRLIASCPCLLDLTLEACSGLDKVFVLDRRLRRFALLCCHGVETVDIDASELRSLDYCGTPPPESLLFLRGAPEIIPECTVDFCKVLPEEAEHARVARFLEKISGAKRLHLHHQCLAPKTFEGFPWFPNMTRLVLQGPLRSPDMVRAILEQTPNLEILTLLMDVSVVVPDEEVPDDASFSVPCLRHRVREINMVHYQGDLLQRMMARLLLGNALGLERLCVVLPRGSFQLQAGMKSEIESLVVAADVEKIFL</sequence>
<dbReference type="InterPro" id="IPR055411">
    <property type="entry name" value="LRR_FXL15/At3g58940/PEG3-like"/>
</dbReference>
<dbReference type="AlphaFoldDB" id="A0AAD8TAD2"/>
<dbReference type="InterPro" id="IPR050232">
    <property type="entry name" value="FBL13/AtMIF1-like"/>
</dbReference>
<evidence type="ECO:0000313" key="2">
    <source>
        <dbReference type="EMBL" id="KAK1678232.1"/>
    </source>
</evidence>
<proteinExistence type="predicted"/>
<organism evidence="2 3">
    <name type="scientific">Lolium multiflorum</name>
    <name type="common">Italian ryegrass</name>
    <name type="synonym">Lolium perenne subsp. multiflorum</name>
    <dbReference type="NCBI Taxonomy" id="4521"/>
    <lineage>
        <taxon>Eukaryota</taxon>
        <taxon>Viridiplantae</taxon>
        <taxon>Streptophyta</taxon>
        <taxon>Embryophyta</taxon>
        <taxon>Tracheophyta</taxon>
        <taxon>Spermatophyta</taxon>
        <taxon>Magnoliopsida</taxon>
        <taxon>Liliopsida</taxon>
        <taxon>Poales</taxon>
        <taxon>Poaceae</taxon>
        <taxon>BOP clade</taxon>
        <taxon>Pooideae</taxon>
        <taxon>Poodae</taxon>
        <taxon>Poeae</taxon>
        <taxon>Poeae Chloroplast Group 2 (Poeae type)</taxon>
        <taxon>Loliodinae</taxon>
        <taxon>Loliinae</taxon>
        <taxon>Lolium</taxon>
    </lineage>
</organism>
<dbReference type="Pfam" id="PF00646">
    <property type="entry name" value="F-box"/>
    <property type="match status" value="1"/>
</dbReference>
<dbReference type="SUPFAM" id="SSF81383">
    <property type="entry name" value="F-box domain"/>
    <property type="match status" value="1"/>
</dbReference>
<evidence type="ECO:0000259" key="1">
    <source>
        <dbReference type="PROSITE" id="PS50181"/>
    </source>
</evidence>
<dbReference type="InterPro" id="IPR032675">
    <property type="entry name" value="LRR_dom_sf"/>
</dbReference>
<accession>A0AAD8TAD2</accession>
<dbReference type="InterPro" id="IPR053781">
    <property type="entry name" value="F-box_AtFBL13-like"/>
</dbReference>
<dbReference type="PANTHER" id="PTHR31900">
    <property type="entry name" value="F-BOX/RNI SUPERFAMILY PROTEIN-RELATED"/>
    <property type="match status" value="1"/>
</dbReference>
<dbReference type="SUPFAM" id="SSF52047">
    <property type="entry name" value="RNI-like"/>
    <property type="match status" value="1"/>
</dbReference>
<dbReference type="InterPro" id="IPR036047">
    <property type="entry name" value="F-box-like_dom_sf"/>
</dbReference>
<dbReference type="Gene3D" id="3.80.10.10">
    <property type="entry name" value="Ribonuclease Inhibitor"/>
    <property type="match status" value="1"/>
</dbReference>
<dbReference type="Gene3D" id="1.20.1280.50">
    <property type="match status" value="1"/>
</dbReference>
<dbReference type="Proteomes" id="UP001231189">
    <property type="component" value="Unassembled WGS sequence"/>
</dbReference>
<dbReference type="InterPro" id="IPR001810">
    <property type="entry name" value="F-box_dom"/>
</dbReference>